<reference evidence="3" key="1">
    <citation type="journal article" date="2019" name="Int. J. Syst. Evol. Microbiol.">
        <title>The Global Catalogue of Microorganisms (GCM) 10K type strain sequencing project: providing services to taxonomists for standard genome sequencing and annotation.</title>
        <authorList>
            <consortium name="The Broad Institute Genomics Platform"/>
            <consortium name="The Broad Institute Genome Sequencing Center for Infectious Disease"/>
            <person name="Wu L."/>
            <person name="Ma J."/>
        </authorList>
    </citation>
    <scope>NUCLEOTIDE SEQUENCE [LARGE SCALE GENOMIC DNA]</scope>
    <source>
        <strain evidence="3">CGMCC 1.10106</strain>
    </source>
</reference>
<feature type="compositionally biased region" description="Basic and acidic residues" evidence="1">
    <location>
        <begin position="46"/>
        <end position="55"/>
    </location>
</feature>
<organism evidence="2 3">
    <name type="scientific">Sphingomonas psychrolutea</name>
    <dbReference type="NCBI Taxonomy" id="1259676"/>
    <lineage>
        <taxon>Bacteria</taxon>
        <taxon>Pseudomonadati</taxon>
        <taxon>Pseudomonadota</taxon>
        <taxon>Alphaproteobacteria</taxon>
        <taxon>Sphingomonadales</taxon>
        <taxon>Sphingomonadaceae</taxon>
        <taxon>Sphingomonas</taxon>
    </lineage>
</organism>
<name>A0ABQ1GLV5_9SPHN</name>
<gene>
    <name evidence="2" type="ORF">GCM10011395_15600</name>
</gene>
<comment type="caution">
    <text evidence="2">The sequence shown here is derived from an EMBL/GenBank/DDBJ whole genome shotgun (WGS) entry which is preliminary data.</text>
</comment>
<keyword evidence="3" id="KW-1185">Reference proteome</keyword>
<evidence type="ECO:0000313" key="2">
    <source>
        <dbReference type="EMBL" id="GGA46230.1"/>
    </source>
</evidence>
<feature type="region of interest" description="Disordered" evidence="1">
    <location>
        <begin position="46"/>
        <end position="67"/>
    </location>
</feature>
<evidence type="ECO:0000256" key="1">
    <source>
        <dbReference type="SAM" id="MobiDB-lite"/>
    </source>
</evidence>
<dbReference type="EMBL" id="BMDW01000007">
    <property type="protein sequence ID" value="GGA46230.1"/>
    <property type="molecule type" value="Genomic_DNA"/>
</dbReference>
<evidence type="ECO:0000313" key="3">
    <source>
        <dbReference type="Proteomes" id="UP000618591"/>
    </source>
</evidence>
<accession>A0ABQ1GLV5</accession>
<protein>
    <submittedName>
        <fullName evidence="2">Uncharacterized protein</fullName>
    </submittedName>
</protein>
<sequence length="67" mass="6796">MPHNAVNTTDRITRGLVSAKKSPAPAGRVVVGKAVVVIGAILPSRSREGLGEGRSSESAAFCGTPLP</sequence>
<dbReference type="Proteomes" id="UP000618591">
    <property type="component" value="Unassembled WGS sequence"/>
</dbReference>
<proteinExistence type="predicted"/>